<keyword evidence="4" id="KW-1185">Reference proteome</keyword>
<organism evidence="3 4">
    <name type="scientific">Smittium culicis</name>
    <dbReference type="NCBI Taxonomy" id="133412"/>
    <lineage>
        <taxon>Eukaryota</taxon>
        <taxon>Fungi</taxon>
        <taxon>Fungi incertae sedis</taxon>
        <taxon>Zoopagomycota</taxon>
        <taxon>Kickxellomycotina</taxon>
        <taxon>Harpellomycetes</taxon>
        <taxon>Harpellales</taxon>
        <taxon>Legeriomycetaceae</taxon>
        <taxon>Smittium</taxon>
    </lineage>
</organism>
<dbReference type="EMBL" id="LSSN01005748">
    <property type="protein sequence ID" value="OMJ08598.1"/>
    <property type="molecule type" value="Genomic_DNA"/>
</dbReference>
<dbReference type="OrthoDB" id="277175at2759"/>
<dbReference type="InterPro" id="IPR040213">
    <property type="entry name" value="GIR2-like"/>
</dbReference>
<dbReference type="InterPro" id="IPR016135">
    <property type="entry name" value="UBQ-conjugating_enzyme/RWD"/>
</dbReference>
<feature type="domain" description="RWD" evidence="2">
    <location>
        <begin position="10"/>
        <end position="114"/>
    </location>
</feature>
<accession>A0A1R1X1U8</accession>
<dbReference type="SUPFAM" id="SSF54495">
    <property type="entry name" value="UBC-like"/>
    <property type="match status" value="1"/>
</dbReference>
<evidence type="ECO:0000313" key="3">
    <source>
        <dbReference type="EMBL" id="OMJ08598.1"/>
    </source>
</evidence>
<proteinExistence type="predicted"/>
<protein>
    <submittedName>
        <fullName evidence="3">RWD domain-containing protein 1</fullName>
    </submittedName>
</protein>
<dbReference type="SMART" id="SM00591">
    <property type="entry name" value="RWD"/>
    <property type="match status" value="1"/>
</dbReference>
<dbReference type="AlphaFoldDB" id="A0A1R1X1U8"/>
<dbReference type="InterPro" id="IPR032378">
    <property type="entry name" value="ZC3H15/TMA46_C"/>
</dbReference>
<dbReference type="Pfam" id="PF16543">
    <property type="entry name" value="DFRP_C"/>
    <property type="match status" value="1"/>
</dbReference>
<feature type="compositionally biased region" description="Basic and acidic residues" evidence="1">
    <location>
        <begin position="168"/>
        <end position="182"/>
    </location>
</feature>
<dbReference type="Proteomes" id="UP000187283">
    <property type="component" value="Unassembled WGS sequence"/>
</dbReference>
<evidence type="ECO:0000256" key="1">
    <source>
        <dbReference type="SAM" id="MobiDB-lite"/>
    </source>
</evidence>
<reference evidence="3 4" key="1">
    <citation type="submission" date="2017-01" db="EMBL/GenBank/DDBJ databases">
        <authorList>
            <person name="Mah S.A."/>
            <person name="Swanson W.J."/>
            <person name="Moy G.W."/>
            <person name="Vacquier V.D."/>
        </authorList>
    </citation>
    <scope>NUCLEOTIDE SEQUENCE [LARGE SCALE GENOMIC DNA]</scope>
    <source>
        <strain evidence="3 4">GSMNP</strain>
    </source>
</reference>
<dbReference type="PROSITE" id="PS50908">
    <property type="entry name" value="RWD"/>
    <property type="match status" value="1"/>
</dbReference>
<dbReference type="Gene3D" id="6.20.400.10">
    <property type="match status" value="1"/>
</dbReference>
<dbReference type="Pfam" id="PF05773">
    <property type="entry name" value="RWD"/>
    <property type="match status" value="1"/>
</dbReference>
<dbReference type="STRING" id="133412.A0A1R1X1U8"/>
<dbReference type="Gene3D" id="3.10.110.10">
    <property type="entry name" value="Ubiquitin Conjugating Enzyme"/>
    <property type="match status" value="1"/>
</dbReference>
<name>A0A1R1X1U8_9FUNG</name>
<dbReference type="InterPro" id="IPR006575">
    <property type="entry name" value="RWD_dom"/>
</dbReference>
<evidence type="ECO:0000259" key="2">
    <source>
        <dbReference type="PROSITE" id="PS50908"/>
    </source>
</evidence>
<evidence type="ECO:0000313" key="4">
    <source>
        <dbReference type="Proteomes" id="UP000187283"/>
    </source>
</evidence>
<sequence length="213" mass="24641">MSEFAEERENEIDALKSIYGDEFIESEDPSKFSIRIESDLVVEKNEVLFLNISYTERYPEEAPEFEIETSEDSTLNSEDIDSLYKNLSETVEESLGMVMVFTMASYLKEFLHDLIVYKEELVTNMERLRIEKEIEQEQKKFIGTKVTPELFREWAEKFRVEMEKAKAAAADQRKGTAEDSKKGRLTGRQLFEQDKSLANSDAKFVDGDVPADL</sequence>
<dbReference type="PANTHER" id="PTHR12292">
    <property type="entry name" value="RWD DOMAIN-CONTAINING PROTEIN"/>
    <property type="match status" value="1"/>
</dbReference>
<dbReference type="CDD" id="cd23823">
    <property type="entry name" value="RWD_GCN2"/>
    <property type="match status" value="1"/>
</dbReference>
<feature type="region of interest" description="Disordered" evidence="1">
    <location>
        <begin position="168"/>
        <end position="194"/>
    </location>
</feature>
<comment type="caution">
    <text evidence="3">The sequence shown here is derived from an EMBL/GenBank/DDBJ whole genome shotgun (WGS) entry which is preliminary data.</text>
</comment>
<gene>
    <name evidence="3" type="ORF">AYI70_g11442</name>
</gene>